<proteinExistence type="predicted"/>
<sequence length="140" mass="15906">MVDSCRVVPTETMTVPARPGPGMPCDPPSNNKSTYDVPKYELGRVYPRPLPRTHCSTESPPSLWGQSWLRTLQGTESQCKWTAADHAECFRSFNGRVLYAFSEDAPLFPNALKRGHYTRRPAPLQQLMHMAPHGIFFMLW</sequence>
<name>A0A9W6TZM4_9STRA</name>
<feature type="compositionally biased region" description="Pro residues" evidence="1">
    <location>
        <begin position="18"/>
        <end position="27"/>
    </location>
</feature>
<gene>
    <name evidence="2" type="ORF">Pfra01_000336700</name>
</gene>
<comment type="caution">
    <text evidence="2">The sequence shown here is derived from an EMBL/GenBank/DDBJ whole genome shotgun (WGS) entry which is preliminary data.</text>
</comment>
<organism evidence="2 3">
    <name type="scientific">Phytophthora fragariaefolia</name>
    <dbReference type="NCBI Taxonomy" id="1490495"/>
    <lineage>
        <taxon>Eukaryota</taxon>
        <taxon>Sar</taxon>
        <taxon>Stramenopiles</taxon>
        <taxon>Oomycota</taxon>
        <taxon>Peronosporomycetes</taxon>
        <taxon>Peronosporales</taxon>
        <taxon>Peronosporaceae</taxon>
        <taxon>Phytophthora</taxon>
    </lineage>
</organism>
<accession>A0A9W6TZM4</accession>
<evidence type="ECO:0000313" key="3">
    <source>
        <dbReference type="Proteomes" id="UP001165121"/>
    </source>
</evidence>
<dbReference type="EMBL" id="BSXT01000260">
    <property type="protein sequence ID" value="GMF22635.1"/>
    <property type="molecule type" value="Genomic_DNA"/>
</dbReference>
<keyword evidence="3" id="KW-1185">Reference proteome</keyword>
<evidence type="ECO:0000313" key="2">
    <source>
        <dbReference type="EMBL" id="GMF22635.1"/>
    </source>
</evidence>
<protein>
    <submittedName>
        <fullName evidence="2">Unnamed protein product</fullName>
    </submittedName>
</protein>
<evidence type="ECO:0000256" key="1">
    <source>
        <dbReference type="SAM" id="MobiDB-lite"/>
    </source>
</evidence>
<dbReference type="Proteomes" id="UP001165121">
    <property type="component" value="Unassembled WGS sequence"/>
</dbReference>
<reference evidence="2" key="1">
    <citation type="submission" date="2023-04" db="EMBL/GenBank/DDBJ databases">
        <title>Phytophthora fragariaefolia NBRC 109709.</title>
        <authorList>
            <person name="Ichikawa N."/>
            <person name="Sato H."/>
            <person name="Tonouchi N."/>
        </authorList>
    </citation>
    <scope>NUCLEOTIDE SEQUENCE</scope>
    <source>
        <strain evidence="2">NBRC 109709</strain>
    </source>
</reference>
<feature type="region of interest" description="Disordered" evidence="1">
    <location>
        <begin position="9"/>
        <end position="33"/>
    </location>
</feature>
<dbReference type="AlphaFoldDB" id="A0A9W6TZM4"/>